<organism evidence="1 2">
    <name type="scientific">Kluyveromyces dobzhanskii CBS 2104</name>
    <dbReference type="NCBI Taxonomy" id="1427455"/>
    <lineage>
        <taxon>Eukaryota</taxon>
        <taxon>Fungi</taxon>
        <taxon>Dikarya</taxon>
        <taxon>Ascomycota</taxon>
        <taxon>Saccharomycotina</taxon>
        <taxon>Saccharomycetes</taxon>
        <taxon>Saccharomycetales</taxon>
        <taxon>Saccharomycetaceae</taxon>
        <taxon>Kluyveromyces</taxon>
    </lineage>
</organism>
<dbReference type="AlphaFoldDB" id="A0A0A8LC90"/>
<sequence length="79" mass="9008">MFTQNFGKAKDTQQVSPVVVQCFKSLNSVPKSTPDLERDYYDSDEEEDLIVDLTTGSLKPMNLKNYLLMNEVMNTLESL</sequence>
<gene>
    <name evidence="1" type="ORF">KLDO_g4749</name>
</gene>
<accession>A0A0A8LC90</accession>
<proteinExistence type="predicted"/>
<reference evidence="1 2" key="1">
    <citation type="submission" date="2014-03" db="EMBL/GenBank/DDBJ databases">
        <title>The genome of Kluyveromyces dobzhanskii.</title>
        <authorList>
            <person name="Nystedt B."/>
            <person name="Astrom S."/>
        </authorList>
    </citation>
    <scope>NUCLEOTIDE SEQUENCE [LARGE SCALE GENOMIC DNA]</scope>
    <source>
        <strain evidence="1 2">CBS 2104</strain>
    </source>
</reference>
<name>A0A0A8LC90_9SACH</name>
<protein>
    <submittedName>
        <fullName evidence="1">WGS project CCBQ000000000 data, contig 00058</fullName>
    </submittedName>
</protein>
<comment type="caution">
    <text evidence="1">The sequence shown here is derived from an EMBL/GenBank/DDBJ whole genome shotgun (WGS) entry which is preliminary data.</text>
</comment>
<dbReference type="EMBL" id="CCBQ010000047">
    <property type="protein sequence ID" value="CDO96551.1"/>
    <property type="molecule type" value="Genomic_DNA"/>
</dbReference>
<evidence type="ECO:0000313" key="1">
    <source>
        <dbReference type="EMBL" id="CDO96551.1"/>
    </source>
</evidence>
<evidence type="ECO:0000313" key="2">
    <source>
        <dbReference type="Proteomes" id="UP000031516"/>
    </source>
</evidence>
<keyword evidence="2" id="KW-1185">Reference proteome</keyword>
<dbReference type="Proteomes" id="UP000031516">
    <property type="component" value="Unassembled WGS sequence"/>
</dbReference>
<dbReference type="OrthoDB" id="4065178at2759"/>